<name>A0ACC2JZT9_9PEZI</name>
<organism evidence="1 2">
    <name type="scientific">Lasiodiplodia mahajangana</name>
    <dbReference type="NCBI Taxonomy" id="1108764"/>
    <lineage>
        <taxon>Eukaryota</taxon>
        <taxon>Fungi</taxon>
        <taxon>Dikarya</taxon>
        <taxon>Ascomycota</taxon>
        <taxon>Pezizomycotina</taxon>
        <taxon>Dothideomycetes</taxon>
        <taxon>Dothideomycetes incertae sedis</taxon>
        <taxon>Botryosphaeriales</taxon>
        <taxon>Botryosphaeriaceae</taxon>
        <taxon>Lasiodiplodia</taxon>
    </lineage>
</organism>
<comment type="caution">
    <text evidence="1">The sequence shown here is derived from an EMBL/GenBank/DDBJ whole genome shotgun (WGS) entry which is preliminary data.</text>
</comment>
<reference evidence="1" key="1">
    <citation type="submission" date="2022-12" db="EMBL/GenBank/DDBJ databases">
        <title>Genome Sequence of Lasiodiplodia mahajangana.</title>
        <authorList>
            <person name="Buettner E."/>
        </authorList>
    </citation>
    <scope>NUCLEOTIDE SEQUENCE</scope>
    <source>
        <strain evidence="1">VT137</strain>
    </source>
</reference>
<keyword evidence="2" id="KW-1185">Reference proteome</keyword>
<protein>
    <submittedName>
        <fullName evidence="1">Uncharacterized protein</fullName>
    </submittedName>
</protein>
<sequence>MEIRGQQATIWGLGIAFPILSIAAVALRFQARRIKGQKIGSDDWTILVALILTIGLTINLLIMTQLGGLGTHEQLDENGLPIDTESALIFGKTIYVLEILTWPTVGVTKISVLLLYKRIFTTPRFIMTVWVLIGFVIAWTIAFIFALAFSCTPVDSQWDYTLDFTCVDLVALFTTALATDVATDFLVLLLPVYKVWRLQLSRSRRILIIGIFLLGVLVSIVGLIRIGFLTQIYNVLSGSAATDTTWYYAPVYYWTIIETNVGVLSACLPTLRPIQERITHKFSFSRMHLLLSSREKSNDIPLGSMEEGLNFQSKDSHPNSQQRQAFYRVENIDSQTPPVPLLESEPDDSFSRHSHV</sequence>
<evidence type="ECO:0000313" key="2">
    <source>
        <dbReference type="Proteomes" id="UP001153332"/>
    </source>
</evidence>
<evidence type="ECO:0000313" key="1">
    <source>
        <dbReference type="EMBL" id="KAJ8133005.1"/>
    </source>
</evidence>
<dbReference type="Proteomes" id="UP001153332">
    <property type="component" value="Unassembled WGS sequence"/>
</dbReference>
<gene>
    <name evidence="1" type="ORF">O1611_g618</name>
</gene>
<dbReference type="EMBL" id="JAPUUL010000056">
    <property type="protein sequence ID" value="KAJ8133005.1"/>
    <property type="molecule type" value="Genomic_DNA"/>
</dbReference>
<proteinExistence type="predicted"/>
<accession>A0ACC2JZT9</accession>